<dbReference type="EMBL" id="ADBL01001146">
    <property type="status" value="NOT_ANNOTATED_CDS"/>
    <property type="molecule type" value="Genomic_DNA"/>
</dbReference>
<accession>A0A0C4DY04</accession>
<feature type="transmembrane region" description="Helical" evidence="14">
    <location>
        <begin position="275"/>
        <end position="295"/>
    </location>
</feature>
<comment type="similarity">
    <text evidence="13">Belongs to the SAT4 family.</text>
</comment>
<reference evidence="19" key="5">
    <citation type="submission" date="2015-06" db="UniProtKB">
        <authorList>
            <consortium name="EnsemblFungi"/>
        </authorList>
    </citation>
    <scope>IDENTIFICATION</scope>
    <source>
        <strain evidence="19">ATCC 64411</strain>
    </source>
</reference>
<evidence type="ECO:0000313" key="19">
    <source>
        <dbReference type="EnsemblFungi" id="MAPG_04914T0"/>
    </source>
</evidence>
<keyword evidence="5" id="KW-0964">Secreted</keyword>
<feature type="transmembrane region" description="Helical" evidence="14">
    <location>
        <begin position="316"/>
        <end position="334"/>
    </location>
</feature>
<evidence type="ECO:0000259" key="17">
    <source>
        <dbReference type="Pfam" id="PF20684"/>
    </source>
</evidence>
<dbReference type="eggNOG" id="ENOG502SKG6">
    <property type="taxonomic scope" value="Eukaryota"/>
</dbReference>
<dbReference type="GO" id="GO:0005576">
    <property type="term" value="C:extracellular region"/>
    <property type="evidence" value="ECO:0007669"/>
    <property type="project" value="UniProtKB-SubCell"/>
</dbReference>
<evidence type="ECO:0000256" key="5">
    <source>
        <dbReference type="ARBA" id="ARBA00022525"/>
    </source>
</evidence>
<keyword evidence="12" id="KW-0449">Lipoprotein</keyword>
<dbReference type="EnsemblFungi" id="MAPG_04914T0">
    <property type="protein sequence ID" value="MAPG_04914T0"/>
    <property type="gene ID" value="MAPG_04914"/>
</dbReference>
<evidence type="ECO:0000313" key="18">
    <source>
        <dbReference type="EMBL" id="KLU85894.1"/>
    </source>
</evidence>
<feature type="domain" description="Rhodopsin" evidence="17">
    <location>
        <begin position="138"/>
        <end position="376"/>
    </location>
</feature>
<keyword evidence="11" id="KW-1015">Disulfide bond</keyword>
<feature type="transmembrane region" description="Helical" evidence="14">
    <location>
        <begin position="236"/>
        <end position="263"/>
    </location>
</feature>
<keyword evidence="6" id="KW-0325">Glycoprotein</keyword>
<dbReference type="Proteomes" id="UP000011715">
    <property type="component" value="Unassembled WGS sequence"/>
</dbReference>
<evidence type="ECO:0000256" key="14">
    <source>
        <dbReference type="SAM" id="Phobius"/>
    </source>
</evidence>
<evidence type="ECO:0000256" key="11">
    <source>
        <dbReference type="ARBA" id="ARBA00023157"/>
    </source>
</evidence>
<dbReference type="InterPro" id="IPR049326">
    <property type="entry name" value="Rhodopsin_dom_fungi"/>
</dbReference>
<keyword evidence="6" id="KW-0336">GPI-anchor</keyword>
<keyword evidence="10 14" id="KW-0472">Membrane</keyword>
<name>A0A0C4DY04_MAGP6</name>
<dbReference type="InterPro" id="IPR008427">
    <property type="entry name" value="Extracellular_membr_CFEM_dom"/>
</dbReference>
<feature type="transmembrane region" description="Helical" evidence="14">
    <location>
        <begin position="354"/>
        <end position="376"/>
    </location>
</feature>
<reference evidence="18" key="3">
    <citation type="submission" date="2011-03" db="EMBL/GenBank/DDBJ databases">
        <title>Annotation of Magnaporthe poae ATCC 64411.</title>
        <authorList>
            <person name="Ma L.-J."/>
            <person name="Dead R."/>
            <person name="Young S.K."/>
            <person name="Zeng Q."/>
            <person name="Gargeya S."/>
            <person name="Fitzgerald M."/>
            <person name="Haas B."/>
            <person name="Abouelleil A."/>
            <person name="Alvarado L."/>
            <person name="Arachchi H.M."/>
            <person name="Berlin A."/>
            <person name="Brown A."/>
            <person name="Chapman S.B."/>
            <person name="Chen Z."/>
            <person name="Dunbar C."/>
            <person name="Freedman E."/>
            <person name="Gearin G."/>
            <person name="Gellesch M."/>
            <person name="Goldberg J."/>
            <person name="Griggs A."/>
            <person name="Gujja S."/>
            <person name="Heiman D."/>
            <person name="Howarth C."/>
            <person name="Larson L."/>
            <person name="Lui A."/>
            <person name="MacDonald P.J.P."/>
            <person name="Mehta T."/>
            <person name="Montmayeur A."/>
            <person name="Murphy C."/>
            <person name="Neiman D."/>
            <person name="Pearson M."/>
            <person name="Priest M."/>
            <person name="Roberts A."/>
            <person name="Saif S."/>
            <person name="Shea T."/>
            <person name="Shenoy N."/>
            <person name="Sisk P."/>
            <person name="Stolte C."/>
            <person name="Sykes S."/>
            <person name="Yandava C."/>
            <person name="Wortman J."/>
            <person name="Nusbaum C."/>
            <person name="Birren B."/>
        </authorList>
    </citation>
    <scope>NUCLEOTIDE SEQUENCE</scope>
    <source>
        <strain evidence="18">ATCC 64411</strain>
    </source>
</reference>
<dbReference type="OMA" id="YVAEFAY"/>
<feature type="domain" description="CFEM" evidence="16">
    <location>
        <begin position="33"/>
        <end position="94"/>
    </location>
</feature>
<dbReference type="Pfam" id="PF20684">
    <property type="entry name" value="Fung_rhodopsin"/>
    <property type="match status" value="1"/>
</dbReference>
<evidence type="ECO:0000256" key="12">
    <source>
        <dbReference type="ARBA" id="ARBA00023288"/>
    </source>
</evidence>
<evidence type="ECO:0000256" key="3">
    <source>
        <dbReference type="ARBA" id="ARBA00004613"/>
    </source>
</evidence>
<feature type="signal peptide" evidence="15">
    <location>
        <begin position="1"/>
        <end position="20"/>
    </location>
</feature>
<reference evidence="20" key="1">
    <citation type="submission" date="2010-05" db="EMBL/GenBank/DDBJ databases">
        <title>The genome sequence of Magnaporthe poae strain ATCC 64411.</title>
        <authorList>
            <person name="Ma L.-J."/>
            <person name="Dead R."/>
            <person name="Young S."/>
            <person name="Zeng Q."/>
            <person name="Koehrsen M."/>
            <person name="Alvarado L."/>
            <person name="Berlin A."/>
            <person name="Chapman S.B."/>
            <person name="Chen Z."/>
            <person name="Freedman E."/>
            <person name="Gellesch M."/>
            <person name="Goldberg J."/>
            <person name="Griggs A."/>
            <person name="Gujja S."/>
            <person name="Heilman E.R."/>
            <person name="Heiman D."/>
            <person name="Hepburn T."/>
            <person name="Howarth C."/>
            <person name="Jen D."/>
            <person name="Larson L."/>
            <person name="Mehta T."/>
            <person name="Neiman D."/>
            <person name="Pearson M."/>
            <person name="Roberts A."/>
            <person name="Saif S."/>
            <person name="Shea T."/>
            <person name="Shenoy N."/>
            <person name="Sisk P."/>
            <person name="Stolte C."/>
            <person name="Sykes S."/>
            <person name="Walk T."/>
            <person name="White J."/>
            <person name="Yandava C."/>
            <person name="Haas B."/>
            <person name="Nusbaum C."/>
            <person name="Birren B."/>
        </authorList>
    </citation>
    <scope>NUCLEOTIDE SEQUENCE [LARGE SCALE GENOMIC DNA]</scope>
    <source>
        <strain evidence="20">ATCC 64411 / 73-15</strain>
    </source>
</reference>
<dbReference type="PANTHER" id="PTHR33048:SF143">
    <property type="entry name" value="EXTRACELLULAR MEMBRANE PROTEIN CFEM DOMAIN-CONTAINING PROTEIN-RELATED"/>
    <property type="match status" value="1"/>
</dbReference>
<evidence type="ECO:0000256" key="15">
    <source>
        <dbReference type="SAM" id="SignalP"/>
    </source>
</evidence>
<dbReference type="EMBL" id="GL876969">
    <property type="protein sequence ID" value="KLU85894.1"/>
    <property type="molecule type" value="Genomic_DNA"/>
</dbReference>
<evidence type="ECO:0000256" key="6">
    <source>
        <dbReference type="ARBA" id="ARBA00022622"/>
    </source>
</evidence>
<proteinExistence type="inferred from homology"/>
<keyword evidence="7 14" id="KW-0812">Transmembrane</keyword>
<dbReference type="OrthoDB" id="2496787at2759"/>
<evidence type="ECO:0000256" key="9">
    <source>
        <dbReference type="ARBA" id="ARBA00022989"/>
    </source>
</evidence>
<keyword evidence="20" id="KW-1185">Reference proteome</keyword>
<evidence type="ECO:0000256" key="1">
    <source>
        <dbReference type="ARBA" id="ARBA00004141"/>
    </source>
</evidence>
<evidence type="ECO:0000256" key="13">
    <source>
        <dbReference type="ARBA" id="ARBA00038359"/>
    </source>
</evidence>
<evidence type="ECO:0000256" key="7">
    <source>
        <dbReference type="ARBA" id="ARBA00022692"/>
    </source>
</evidence>
<comment type="subcellular location">
    <subcellularLocation>
        <location evidence="2">Membrane</location>
        <topology evidence="2">Lipid-anchor</topology>
        <topology evidence="2">GPI-anchor</topology>
    </subcellularLocation>
    <subcellularLocation>
        <location evidence="1">Membrane</location>
        <topology evidence="1">Multi-pass membrane protein</topology>
    </subcellularLocation>
    <subcellularLocation>
        <location evidence="3">Secreted</location>
    </subcellularLocation>
</comment>
<feature type="chain" id="PRO_5009385472" evidence="15">
    <location>
        <begin position="21"/>
        <end position="442"/>
    </location>
</feature>
<comment type="similarity">
    <text evidence="4">Belongs to the RBT5 family.</text>
</comment>
<reference evidence="19" key="4">
    <citation type="journal article" date="2015" name="G3 (Bethesda)">
        <title>Genome sequences of three phytopathogenic species of the Magnaporthaceae family of fungi.</title>
        <authorList>
            <person name="Okagaki L.H."/>
            <person name="Nunes C.C."/>
            <person name="Sailsbery J."/>
            <person name="Clay B."/>
            <person name="Brown D."/>
            <person name="John T."/>
            <person name="Oh Y."/>
            <person name="Young N."/>
            <person name="Fitzgerald M."/>
            <person name="Haas B.J."/>
            <person name="Zeng Q."/>
            <person name="Young S."/>
            <person name="Adiconis X."/>
            <person name="Fan L."/>
            <person name="Levin J.Z."/>
            <person name="Mitchell T.K."/>
            <person name="Okubara P.A."/>
            <person name="Farman M.L."/>
            <person name="Kohn L.M."/>
            <person name="Birren B."/>
            <person name="Ma L.-J."/>
            <person name="Dean R.A."/>
        </authorList>
    </citation>
    <scope>NUCLEOTIDE SEQUENCE</scope>
    <source>
        <strain evidence="19">ATCC 64411 / 73-15</strain>
    </source>
</reference>
<dbReference type="EMBL" id="ADBL01001145">
    <property type="status" value="NOT_ANNOTATED_CDS"/>
    <property type="molecule type" value="Genomic_DNA"/>
</dbReference>
<keyword evidence="9 14" id="KW-1133">Transmembrane helix</keyword>
<protein>
    <submittedName>
        <fullName evidence="18 19">Uncharacterized protein</fullName>
    </submittedName>
</protein>
<dbReference type="Pfam" id="PF05730">
    <property type="entry name" value="CFEM"/>
    <property type="match status" value="1"/>
</dbReference>
<dbReference type="GO" id="GO:0098552">
    <property type="term" value="C:side of membrane"/>
    <property type="evidence" value="ECO:0007669"/>
    <property type="project" value="UniProtKB-KW"/>
</dbReference>
<evidence type="ECO:0000256" key="8">
    <source>
        <dbReference type="ARBA" id="ARBA00022729"/>
    </source>
</evidence>
<dbReference type="VEuPathDB" id="FungiDB:MAPG_04914"/>
<evidence type="ECO:0000259" key="16">
    <source>
        <dbReference type="Pfam" id="PF05730"/>
    </source>
</evidence>
<reference evidence="18" key="2">
    <citation type="submission" date="2010-05" db="EMBL/GenBank/DDBJ databases">
        <title>The Genome Sequence of Magnaporthe poae strain ATCC 64411.</title>
        <authorList>
            <consortium name="The Broad Institute Genome Sequencing Platform"/>
            <consortium name="Broad Institute Genome Sequencing Center for Infectious Disease"/>
            <person name="Ma L.-J."/>
            <person name="Dead R."/>
            <person name="Young S."/>
            <person name="Zeng Q."/>
            <person name="Koehrsen M."/>
            <person name="Alvarado L."/>
            <person name="Berlin A."/>
            <person name="Chapman S.B."/>
            <person name="Chen Z."/>
            <person name="Freedman E."/>
            <person name="Gellesch M."/>
            <person name="Goldberg J."/>
            <person name="Griggs A."/>
            <person name="Gujja S."/>
            <person name="Heilman E.R."/>
            <person name="Heiman D."/>
            <person name="Hepburn T."/>
            <person name="Howarth C."/>
            <person name="Jen D."/>
            <person name="Larson L."/>
            <person name="Mehta T."/>
            <person name="Neiman D."/>
            <person name="Pearson M."/>
            <person name="Roberts A."/>
            <person name="Saif S."/>
            <person name="Shea T."/>
            <person name="Shenoy N."/>
            <person name="Sisk P."/>
            <person name="Stolte C."/>
            <person name="Sykes S."/>
            <person name="Walk T."/>
            <person name="White J."/>
            <person name="Yandava C."/>
            <person name="Haas B."/>
            <person name="Nusbaum C."/>
            <person name="Birren B."/>
        </authorList>
    </citation>
    <scope>NUCLEOTIDE SEQUENCE</scope>
    <source>
        <strain evidence="18">ATCC 64411</strain>
    </source>
</reference>
<dbReference type="PANTHER" id="PTHR33048">
    <property type="entry name" value="PTH11-LIKE INTEGRAL MEMBRANE PROTEIN (AFU_ORTHOLOGUE AFUA_5G11245)"/>
    <property type="match status" value="1"/>
</dbReference>
<dbReference type="InterPro" id="IPR052337">
    <property type="entry name" value="SAT4-like"/>
</dbReference>
<evidence type="ECO:0000313" key="20">
    <source>
        <dbReference type="Proteomes" id="UP000011715"/>
    </source>
</evidence>
<evidence type="ECO:0000256" key="2">
    <source>
        <dbReference type="ARBA" id="ARBA00004589"/>
    </source>
</evidence>
<evidence type="ECO:0000256" key="10">
    <source>
        <dbReference type="ARBA" id="ARBA00023136"/>
    </source>
</evidence>
<dbReference type="STRING" id="644358.A0A0C4DY04"/>
<sequence>MRPHAVAAVVLLAFSHGADARSGNDTSAGGVGIPKCAIPCAIKMLGDQCLGLDLKNKSCGCFKEAEATKYALCVRMTCPVADALTTARLTKIACGYPVRDLGRQYTIQQYVFMTLSGLAVVLRLLSKILPGGDSGQSATLGVDDLCVALAYVFLVPTIHINAALMVGAGLGRDIWTLSLAQLRVYGYYFYLSEPLYFVVTGLVRLAFLAFFLRVFGTKGTACTIFKRWSFAMVVKVTIVLSLMAMVAFTIAVVFQCTPISYFWKRFDGVSRGTCINSVLLINLNSALSIFMDLWILYLPLSQISLLNMPRRRKLQLALMFSVGFIATVVAVLRMQTFYALNSSMNMTWDSYPLVAWSSLEMHAGIICVCMPAMRIFCRSGISMDSKPVVTVFGSDAEDTTPPDPLRSVHPGTEYIPGAFAGKPDSRRLTPNFFAVSYKGGRV</sequence>
<keyword evidence="8 15" id="KW-0732">Signal</keyword>
<feature type="transmembrane region" description="Helical" evidence="14">
    <location>
        <begin position="195"/>
        <end position="215"/>
    </location>
</feature>
<gene>
    <name evidence="18" type="ORF">MAPG_04914</name>
</gene>
<organism evidence="19 20">
    <name type="scientific">Magnaporthiopsis poae (strain ATCC 64411 / 73-15)</name>
    <name type="common">Kentucky bluegrass fungus</name>
    <name type="synonym">Magnaporthe poae</name>
    <dbReference type="NCBI Taxonomy" id="644358"/>
    <lineage>
        <taxon>Eukaryota</taxon>
        <taxon>Fungi</taxon>
        <taxon>Dikarya</taxon>
        <taxon>Ascomycota</taxon>
        <taxon>Pezizomycotina</taxon>
        <taxon>Sordariomycetes</taxon>
        <taxon>Sordariomycetidae</taxon>
        <taxon>Magnaporthales</taxon>
        <taxon>Magnaporthaceae</taxon>
        <taxon>Magnaporthiopsis</taxon>
    </lineage>
</organism>
<evidence type="ECO:0000256" key="4">
    <source>
        <dbReference type="ARBA" id="ARBA00010031"/>
    </source>
</evidence>
<dbReference type="AlphaFoldDB" id="A0A0C4DY04"/>
<feature type="transmembrane region" description="Helical" evidence="14">
    <location>
        <begin position="145"/>
        <end position="170"/>
    </location>
</feature>